<feature type="region of interest" description="Disordered" evidence="26">
    <location>
        <begin position="161"/>
        <end position="185"/>
    </location>
</feature>
<keyword evidence="13" id="KW-0013">ADP-ribosylation</keyword>
<keyword evidence="14" id="KW-0863">Zinc-finger</keyword>
<dbReference type="PANTHER" id="PTHR10459:SF80">
    <property type="entry name" value="POLY [ADP-RIBOSE] POLYMERASE 1"/>
    <property type="match status" value="1"/>
</dbReference>
<feature type="domain" description="SAP" evidence="29">
    <location>
        <begin position="436"/>
        <end position="470"/>
    </location>
</feature>
<dbReference type="GO" id="GO:0008270">
    <property type="term" value="F:zinc ion binding"/>
    <property type="evidence" value="ECO:0007669"/>
    <property type="project" value="UniProtKB-KW"/>
</dbReference>
<evidence type="ECO:0000256" key="15">
    <source>
        <dbReference type="ARBA" id="ARBA00022777"/>
    </source>
</evidence>
<dbReference type="GO" id="GO:0042274">
    <property type="term" value="P:ribosomal small subunit biogenesis"/>
    <property type="evidence" value="ECO:0007669"/>
    <property type="project" value="UniProtKB-UniRule"/>
</dbReference>
<dbReference type="GO" id="GO:0005730">
    <property type="term" value="C:nucleolus"/>
    <property type="evidence" value="ECO:0007669"/>
    <property type="project" value="TreeGrafter"/>
</dbReference>
<dbReference type="PROSITE" id="PS50800">
    <property type="entry name" value="SAP"/>
    <property type="match status" value="1"/>
</dbReference>
<evidence type="ECO:0000256" key="12">
    <source>
        <dbReference type="ARBA" id="ARBA00022741"/>
    </source>
</evidence>
<comment type="similarity">
    <text evidence="21">Belongs to the ARTD/PARP family.</text>
</comment>
<proteinExistence type="inferred from homology"/>
<dbReference type="GO" id="GO:0070212">
    <property type="term" value="P:protein poly-ADP-ribosylation"/>
    <property type="evidence" value="ECO:0007669"/>
    <property type="project" value="UniProtKB-ARBA"/>
</dbReference>
<feature type="region of interest" description="Disordered" evidence="26">
    <location>
        <begin position="1"/>
        <end position="25"/>
    </location>
</feature>
<dbReference type="SMART" id="SM01336">
    <property type="entry name" value="zf-PARP"/>
    <property type="match status" value="2"/>
</dbReference>
<dbReference type="Pfam" id="PF13238">
    <property type="entry name" value="AAA_18"/>
    <property type="match status" value="1"/>
</dbReference>
<dbReference type="CDD" id="cd08001">
    <property type="entry name" value="WGR_PARP1_like"/>
    <property type="match status" value="1"/>
</dbReference>
<dbReference type="FunFam" id="3.40.50.300:FF:000372">
    <property type="entry name" value="Adenylate kinase isoenzyme 6 homolog"/>
    <property type="match status" value="1"/>
</dbReference>
<dbReference type="SUPFAM" id="SSF47587">
    <property type="entry name" value="Domain of poly(ADP-ribose) polymerase"/>
    <property type="match status" value="1"/>
</dbReference>
<dbReference type="GO" id="GO:0016887">
    <property type="term" value="F:ATP hydrolysis activity"/>
    <property type="evidence" value="ECO:0007669"/>
    <property type="project" value="UniProtKB-UniRule"/>
</dbReference>
<keyword evidence="15 24" id="KW-0418">Kinase</keyword>
<keyword evidence="10" id="KW-0479">Metal-binding</keyword>
<evidence type="ECO:0000256" key="25">
    <source>
        <dbReference type="RuleBase" id="RU362114"/>
    </source>
</evidence>
<feature type="binding site" evidence="24">
    <location>
        <position position="26"/>
    </location>
    <ligand>
        <name>ATP</name>
        <dbReference type="ChEBI" id="CHEBI:30616"/>
    </ligand>
</feature>
<gene>
    <name evidence="33" type="ORF">C2845_PM04G08500</name>
</gene>
<keyword evidence="5 24" id="KW-0690">Ribosome biogenesis</keyword>
<dbReference type="InterPro" id="IPR049296">
    <property type="entry name" value="PARP1-like_PADR1_N"/>
</dbReference>
<feature type="domain" description="PARP-type" evidence="27">
    <location>
        <begin position="187"/>
        <end position="270"/>
    </location>
</feature>
<comment type="caution">
    <text evidence="24">Lacks conserved residue(s) required for the propagation of feature annotation.</text>
</comment>
<comment type="function">
    <text evidence="24">Broad-specificity nucleoside monophosphate (NMP) kinase that catalyzes the reversible transfer of the terminal phosphate group between nucleoside triphosphates and monophosphates. Has also ATPase activity. Involved in the late cytoplasmic maturation steps of the 40S ribosomal particles, specifically 18S rRNA maturation. While NMP activity is not required for ribosome maturation, ATPase activity is. Associates transiently with small ribosomal subunit protein uS11. ATP hydrolysis breaks the interaction with uS11. May temporarily remove uS11 from the ribosome to enable a conformational change of the ribosomal RNA that is needed for the final maturation step of the small ribosomal subunit. Its NMP activity may have a role in nuclear energy homeostasis.</text>
</comment>
<keyword evidence="8 24" id="KW-0808">Transferase</keyword>
<dbReference type="InterPro" id="IPR036616">
    <property type="entry name" value="Poly(ADP-ribose)pol_reg_dom_sf"/>
</dbReference>
<evidence type="ECO:0000256" key="16">
    <source>
        <dbReference type="ARBA" id="ARBA00022833"/>
    </source>
</evidence>
<dbReference type="Gene3D" id="3.40.50.10190">
    <property type="entry name" value="BRCT domain"/>
    <property type="match status" value="1"/>
</dbReference>
<evidence type="ECO:0000256" key="4">
    <source>
        <dbReference type="ARBA" id="ARBA00022490"/>
    </source>
</evidence>
<dbReference type="InterPro" id="IPR012982">
    <property type="entry name" value="PARP1-like_PADR1_Zn_ribbon"/>
</dbReference>
<evidence type="ECO:0000259" key="30">
    <source>
        <dbReference type="PROSITE" id="PS51059"/>
    </source>
</evidence>
<dbReference type="GO" id="GO:0004017">
    <property type="term" value="F:AMP kinase activity"/>
    <property type="evidence" value="ECO:0007669"/>
    <property type="project" value="UniProtKB-UniRule"/>
</dbReference>
<dbReference type="InterPro" id="IPR038650">
    <property type="entry name" value="PADR1_C_dom_sf"/>
</dbReference>
<dbReference type="GO" id="GO:0005737">
    <property type="term" value="C:cytoplasm"/>
    <property type="evidence" value="ECO:0007669"/>
    <property type="project" value="UniProtKB-SubCell"/>
</dbReference>
<dbReference type="GO" id="GO:0140807">
    <property type="term" value="F:NAD+-protein-glutamate ADP-ribosyltransferase activity"/>
    <property type="evidence" value="ECO:0007669"/>
    <property type="project" value="RHEA"/>
</dbReference>
<dbReference type="GO" id="GO:0005524">
    <property type="term" value="F:ATP binding"/>
    <property type="evidence" value="ECO:0007669"/>
    <property type="project" value="UniProtKB-KW"/>
</dbReference>
<evidence type="ECO:0000256" key="10">
    <source>
        <dbReference type="ARBA" id="ARBA00022723"/>
    </source>
</evidence>
<comment type="catalytic activity">
    <reaction evidence="3 24">
        <text>AMP + ATP = 2 ADP</text>
        <dbReference type="Rhea" id="RHEA:12973"/>
        <dbReference type="ChEBI" id="CHEBI:30616"/>
        <dbReference type="ChEBI" id="CHEBI:456215"/>
        <dbReference type="ChEBI" id="CHEBI:456216"/>
        <dbReference type="EC" id="2.7.4.3"/>
    </reaction>
</comment>
<dbReference type="Gene3D" id="1.20.142.10">
    <property type="entry name" value="Poly(ADP-ribose) polymerase, regulatory domain"/>
    <property type="match status" value="1"/>
</dbReference>
<comment type="catalytic activity">
    <reaction evidence="23">
        <text>NAD(+) + (ADP-D-ribosyl)n-acceptor = nicotinamide + (ADP-D-ribosyl)n+1-acceptor + H(+).</text>
        <dbReference type="EC" id="2.4.2.30"/>
    </reaction>
</comment>
<dbReference type="GO" id="GO:0006302">
    <property type="term" value="P:double-strand break repair"/>
    <property type="evidence" value="ECO:0007669"/>
    <property type="project" value="TreeGrafter"/>
</dbReference>
<accession>A0A3L6QPS1</accession>
<dbReference type="Pfam" id="PF00533">
    <property type="entry name" value="BRCT"/>
    <property type="match status" value="1"/>
</dbReference>
<feature type="region of interest" description="Disordered" evidence="26">
    <location>
        <begin position="541"/>
        <end position="561"/>
    </location>
</feature>
<dbReference type="Gene3D" id="3.90.228.10">
    <property type="match status" value="1"/>
</dbReference>
<evidence type="ECO:0000259" key="31">
    <source>
        <dbReference type="PROSITE" id="PS51060"/>
    </source>
</evidence>
<dbReference type="Proteomes" id="UP000275267">
    <property type="component" value="Unassembled WGS sequence"/>
</dbReference>
<dbReference type="PROSITE" id="PS51977">
    <property type="entry name" value="WGR"/>
    <property type="match status" value="1"/>
</dbReference>
<dbReference type="SUPFAM" id="SSF56399">
    <property type="entry name" value="ADP-ribosylation"/>
    <property type="match status" value="1"/>
</dbReference>
<evidence type="ECO:0000256" key="23">
    <source>
        <dbReference type="ARBA" id="ARBA00033987"/>
    </source>
</evidence>
<dbReference type="FunFam" id="3.30.1740.10:FF:000005">
    <property type="entry name" value="Poly [ADP-ribose] polymerase"/>
    <property type="match status" value="1"/>
</dbReference>
<keyword evidence="12 24" id="KW-0547">Nucleotide-binding</keyword>
<name>A0A3L6QPS1_PANMI</name>
<dbReference type="SUPFAM" id="SSF52540">
    <property type="entry name" value="P-loop containing nucleoside triphosphate hydrolases"/>
    <property type="match status" value="1"/>
</dbReference>
<evidence type="ECO:0000256" key="5">
    <source>
        <dbReference type="ARBA" id="ARBA00022517"/>
    </source>
</evidence>
<dbReference type="SMART" id="SM01335">
    <property type="entry name" value="PADR1"/>
    <property type="match status" value="1"/>
</dbReference>
<dbReference type="InterPro" id="IPR050800">
    <property type="entry name" value="ARTD/PARP"/>
</dbReference>
<evidence type="ECO:0000313" key="34">
    <source>
        <dbReference type="Proteomes" id="UP000275267"/>
    </source>
</evidence>
<dbReference type="Gene3D" id="2.20.25.630">
    <property type="match status" value="1"/>
</dbReference>
<feature type="domain" description="BRCT" evidence="28">
    <location>
        <begin position="591"/>
        <end position="655"/>
    </location>
</feature>
<feature type="region of interest" description="NMPbind" evidence="24">
    <location>
        <begin position="43"/>
        <end position="66"/>
    </location>
</feature>
<dbReference type="InterPro" id="IPR003034">
    <property type="entry name" value="SAP_dom"/>
</dbReference>
<evidence type="ECO:0000313" key="33">
    <source>
        <dbReference type="EMBL" id="RLM85847.1"/>
    </source>
</evidence>
<comment type="function">
    <text evidence="22">Involved in the base excision repair (BER) pathway, by catalyzing the poly(ADP-ribosyl)ation of a limited number of acceptor proteins involved in chromatin architecture and in DNA metabolism. This modification follows DNA damages and appears as an obligatory step in a detection/signaling pathway leading to the reparation of DNA strand breaks.</text>
</comment>
<organism evidence="33 34">
    <name type="scientific">Panicum miliaceum</name>
    <name type="common">Proso millet</name>
    <name type="synonym">Broomcorn millet</name>
    <dbReference type="NCBI Taxonomy" id="4540"/>
    <lineage>
        <taxon>Eukaryota</taxon>
        <taxon>Viridiplantae</taxon>
        <taxon>Streptophyta</taxon>
        <taxon>Embryophyta</taxon>
        <taxon>Tracheophyta</taxon>
        <taxon>Spermatophyta</taxon>
        <taxon>Magnoliopsida</taxon>
        <taxon>Liliopsida</taxon>
        <taxon>Poales</taxon>
        <taxon>Poaceae</taxon>
        <taxon>PACMAD clade</taxon>
        <taxon>Panicoideae</taxon>
        <taxon>Panicodae</taxon>
        <taxon>Paniceae</taxon>
        <taxon>Panicinae</taxon>
        <taxon>Panicum</taxon>
        <taxon>Panicum sect. Panicum</taxon>
    </lineage>
</organism>
<dbReference type="InterPro" id="IPR001357">
    <property type="entry name" value="BRCT_dom"/>
</dbReference>
<evidence type="ECO:0000256" key="17">
    <source>
        <dbReference type="ARBA" id="ARBA00022840"/>
    </source>
</evidence>
<dbReference type="FunFam" id="3.90.228.10:FF:000002">
    <property type="entry name" value="Poly [ADP-ribose] polymerase"/>
    <property type="match status" value="1"/>
</dbReference>
<keyword evidence="7 25" id="KW-0328">Glycosyltransferase</keyword>
<dbReference type="PROSITE" id="PS52007">
    <property type="entry name" value="PADR1"/>
    <property type="match status" value="1"/>
</dbReference>
<dbReference type="InterPro" id="IPR004102">
    <property type="entry name" value="Poly(ADP-ribose)pol_reg_dom"/>
</dbReference>
<evidence type="ECO:0000256" key="18">
    <source>
        <dbReference type="ARBA" id="ARBA00023027"/>
    </source>
</evidence>
<dbReference type="AlphaFoldDB" id="A0A3L6QPS1"/>
<dbReference type="GO" id="GO:0140806">
    <property type="term" value="F:NAD+-protein-aspartate ADP-ribosyltransferase activity"/>
    <property type="evidence" value="ECO:0007669"/>
    <property type="project" value="RHEA"/>
</dbReference>
<comment type="subunit">
    <text evidence="24">Interacts with small ribosomal subunit protein uS11. Not a structural component of 43S pre-ribosomes, but transiently interacts with them by binding to uS11.</text>
</comment>
<comment type="caution">
    <text evidence="33">The sequence shown here is derived from an EMBL/GenBank/DDBJ whole genome shotgun (WGS) entry which is preliminary data.</text>
</comment>
<evidence type="ECO:0000259" key="28">
    <source>
        <dbReference type="PROSITE" id="PS50172"/>
    </source>
</evidence>
<dbReference type="EC" id="2.7.4.3" evidence="24"/>
<comment type="catalytic activity">
    <reaction evidence="1">
        <text>L-aspartyl-[protein] + NAD(+) = 4-O-(ADP-D-ribosyl)-L-aspartyl-[protein] + nicotinamide</text>
        <dbReference type="Rhea" id="RHEA:54424"/>
        <dbReference type="Rhea" id="RHEA-COMP:9867"/>
        <dbReference type="Rhea" id="RHEA-COMP:13832"/>
        <dbReference type="ChEBI" id="CHEBI:17154"/>
        <dbReference type="ChEBI" id="CHEBI:29961"/>
        <dbReference type="ChEBI" id="CHEBI:57540"/>
        <dbReference type="ChEBI" id="CHEBI:138102"/>
    </reaction>
</comment>
<dbReference type="SUPFAM" id="SSF52113">
    <property type="entry name" value="BRCT domain"/>
    <property type="match status" value="1"/>
</dbReference>
<dbReference type="Pfam" id="PF05406">
    <property type="entry name" value="WGR"/>
    <property type="match status" value="1"/>
</dbReference>
<dbReference type="SMART" id="SM00773">
    <property type="entry name" value="WGR"/>
    <property type="match status" value="1"/>
</dbReference>
<evidence type="ECO:0000256" key="13">
    <source>
        <dbReference type="ARBA" id="ARBA00022765"/>
    </source>
</evidence>
<evidence type="ECO:0000259" key="32">
    <source>
        <dbReference type="PROSITE" id="PS51977"/>
    </source>
</evidence>
<keyword evidence="18 25" id="KW-0520">NAD</keyword>
<evidence type="ECO:0000256" key="19">
    <source>
        <dbReference type="ARBA" id="ARBA00023125"/>
    </source>
</evidence>
<dbReference type="GO" id="GO:0003677">
    <property type="term" value="F:DNA binding"/>
    <property type="evidence" value="ECO:0007669"/>
    <property type="project" value="UniProtKB-KW"/>
</dbReference>
<evidence type="ECO:0000256" key="11">
    <source>
        <dbReference type="ARBA" id="ARBA00022737"/>
    </source>
</evidence>
<dbReference type="FunFam" id="1.10.20.130:FF:000001">
    <property type="entry name" value="Poly [ADP-ribose] polymerase"/>
    <property type="match status" value="1"/>
</dbReference>
<dbReference type="FunFam" id="2.20.25.630:FF:000001">
    <property type="entry name" value="Poly [ADP-ribose] polymerase"/>
    <property type="match status" value="1"/>
</dbReference>
<keyword evidence="6 24" id="KW-0698">rRNA processing</keyword>
<dbReference type="Pfam" id="PF08063">
    <property type="entry name" value="Zn_ribbon_PADR1"/>
    <property type="match status" value="1"/>
</dbReference>
<dbReference type="InterPro" id="IPR008893">
    <property type="entry name" value="WGR_domain"/>
</dbReference>
<keyword evidence="19" id="KW-0238">DNA-binding</keyword>
<evidence type="ECO:0000256" key="1">
    <source>
        <dbReference type="ARBA" id="ARBA00000438"/>
    </source>
</evidence>
<feature type="binding site" evidence="24">
    <location>
        <position position="25"/>
    </location>
    <ligand>
        <name>ATP</name>
        <dbReference type="ChEBI" id="CHEBI:30616"/>
    </ligand>
</feature>
<dbReference type="Pfam" id="PF00644">
    <property type="entry name" value="PARP"/>
    <property type="match status" value="1"/>
</dbReference>
<dbReference type="GO" id="GO:0016779">
    <property type="term" value="F:nucleotidyltransferase activity"/>
    <property type="evidence" value="ECO:0007669"/>
    <property type="project" value="UniProtKB-KW"/>
</dbReference>
<dbReference type="SUPFAM" id="SSF142921">
    <property type="entry name" value="WGR domain-like"/>
    <property type="match status" value="1"/>
</dbReference>
<feature type="region of interest" description="Disordered" evidence="26">
    <location>
        <begin position="389"/>
        <end position="421"/>
    </location>
</feature>
<keyword evidence="17 24" id="KW-0067">ATP-binding</keyword>
<dbReference type="Gene3D" id="3.30.1740.10">
    <property type="entry name" value="Zinc finger, PARP-type"/>
    <property type="match status" value="2"/>
</dbReference>
<evidence type="ECO:0000256" key="6">
    <source>
        <dbReference type="ARBA" id="ARBA00022552"/>
    </source>
</evidence>
<evidence type="ECO:0000259" key="29">
    <source>
        <dbReference type="PROSITE" id="PS50800"/>
    </source>
</evidence>
<feature type="binding site" evidence="24">
    <location>
        <position position="28"/>
    </location>
    <ligand>
        <name>ATP</name>
        <dbReference type="ChEBI" id="CHEBI:30616"/>
    </ligand>
</feature>
<evidence type="ECO:0000256" key="2">
    <source>
        <dbReference type="ARBA" id="ARBA00000459"/>
    </source>
</evidence>
<feature type="binding site" evidence="24">
    <location>
        <position position="119"/>
    </location>
    <ligand>
        <name>ATP</name>
        <dbReference type="ChEBI" id="CHEBI:30616"/>
    </ligand>
</feature>
<feature type="domain" description="WGR" evidence="32">
    <location>
        <begin position="686"/>
        <end position="795"/>
    </location>
</feature>
<keyword evidence="9" id="KW-0548">Nucleotidyltransferase</keyword>
<dbReference type="Pfam" id="PF02877">
    <property type="entry name" value="PARP_reg"/>
    <property type="match status" value="1"/>
</dbReference>
<evidence type="ECO:0000256" key="9">
    <source>
        <dbReference type="ARBA" id="ARBA00022695"/>
    </source>
</evidence>
<dbReference type="PROSITE" id="PS50172">
    <property type="entry name" value="BRCT"/>
    <property type="match status" value="1"/>
</dbReference>
<evidence type="ECO:0000259" key="27">
    <source>
        <dbReference type="PROSITE" id="PS50064"/>
    </source>
</evidence>
<dbReference type="PROSITE" id="PS51060">
    <property type="entry name" value="PARP_ALPHA_HD"/>
    <property type="match status" value="1"/>
</dbReference>
<keyword evidence="34" id="KW-1185">Reference proteome</keyword>
<evidence type="ECO:0000256" key="22">
    <source>
        <dbReference type="ARBA" id="ARBA00024945"/>
    </source>
</evidence>
<comment type="subcellular location">
    <subcellularLocation>
        <location evidence="24">Cytoplasm</location>
    </subcellularLocation>
    <subcellularLocation>
        <location evidence="24">Nucleus</location>
    </subcellularLocation>
</comment>
<feature type="binding site" evidence="24">
    <location>
        <position position="27"/>
    </location>
    <ligand>
        <name>ATP</name>
        <dbReference type="ChEBI" id="CHEBI:30616"/>
    </ligand>
</feature>
<dbReference type="PANTHER" id="PTHR10459">
    <property type="entry name" value="DNA LIGASE"/>
    <property type="match status" value="1"/>
</dbReference>
<dbReference type="InterPro" id="IPR012317">
    <property type="entry name" value="Poly(ADP-ribose)pol_cat_dom"/>
</dbReference>
<comment type="similarity">
    <text evidence="24">Belongs to the adenylate kinase family. AK6 subfamily.</text>
</comment>
<feature type="domain" description="PARP alpha-helical" evidence="31">
    <location>
        <begin position="817"/>
        <end position="936"/>
    </location>
</feature>
<evidence type="ECO:0000256" key="21">
    <source>
        <dbReference type="ARBA" id="ARBA00024347"/>
    </source>
</evidence>
<feature type="compositionally biased region" description="Basic and acidic residues" evidence="26">
    <location>
        <begin position="161"/>
        <end position="178"/>
    </location>
</feature>
<keyword evidence="11" id="KW-0677">Repeat</keyword>
<dbReference type="PROSITE" id="PS51059">
    <property type="entry name" value="PARP_CATALYTIC"/>
    <property type="match status" value="1"/>
</dbReference>
<dbReference type="Pfam" id="PF00645">
    <property type="entry name" value="zf-PARP"/>
    <property type="match status" value="2"/>
</dbReference>
<dbReference type="FunFam" id="3.30.1740.10:FF:000004">
    <property type="entry name" value="Poly [ADP-ribose] polymerase"/>
    <property type="match status" value="1"/>
</dbReference>
<dbReference type="Pfam" id="PF21728">
    <property type="entry name" value="PADR1_N"/>
    <property type="match status" value="1"/>
</dbReference>
<dbReference type="Gene3D" id="1.10.20.130">
    <property type="match status" value="1"/>
</dbReference>
<evidence type="ECO:0000256" key="26">
    <source>
        <dbReference type="SAM" id="MobiDB-lite"/>
    </source>
</evidence>
<dbReference type="GO" id="GO:0006364">
    <property type="term" value="P:rRNA processing"/>
    <property type="evidence" value="ECO:0007669"/>
    <property type="project" value="UniProtKB-KW"/>
</dbReference>
<feature type="region of interest" description="LID" evidence="24">
    <location>
        <begin position="118"/>
        <end position="128"/>
    </location>
</feature>
<evidence type="ECO:0000256" key="20">
    <source>
        <dbReference type="ARBA" id="ARBA00023242"/>
    </source>
</evidence>
<evidence type="ECO:0000256" key="14">
    <source>
        <dbReference type="ARBA" id="ARBA00022771"/>
    </source>
</evidence>
<keyword evidence="4 24" id="KW-0963">Cytoplasm</keyword>
<reference evidence="34" key="1">
    <citation type="journal article" date="2019" name="Nat. Commun.">
        <title>The genome of broomcorn millet.</title>
        <authorList>
            <person name="Zou C."/>
            <person name="Miki D."/>
            <person name="Li D."/>
            <person name="Tang Q."/>
            <person name="Xiao L."/>
            <person name="Rajput S."/>
            <person name="Deng P."/>
            <person name="Jia W."/>
            <person name="Huang R."/>
            <person name="Zhang M."/>
            <person name="Sun Y."/>
            <person name="Hu J."/>
            <person name="Fu X."/>
            <person name="Schnable P.S."/>
            <person name="Li F."/>
            <person name="Zhang H."/>
            <person name="Feng B."/>
            <person name="Zhu X."/>
            <person name="Liu R."/>
            <person name="Schnable J.C."/>
            <person name="Zhu J.-K."/>
            <person name="Zhang H."/>
        </authorList>
    </citation>
    <scope>NUCLEOTIDE SEQUENCE [LARGE SCALE GENOMIC DNA]</scope>
</reference>
<feature type="domain" description="PARP catalytic" evidence="30">
    <location>
        <begin position="943"/>
        <end position="1168"/>
    </location>
</feature>
<dbReference type="InterPro" id="IPR027417">
    <property type="entry name" value="P-loop_NTPase"/>
</dbReference>
<protein>
    <recommendedName>
        <fullName evidence="24">Adenylate kinase isoenzyme 6 homolog</fullName>
        <shortName evidence="24">AK6</shortName>
        <ecNumber evidence="24">2.7.4.3</ecNumber>
    </recommendedName>
    <alternativeName>
        <fullName evidence="24">Dual activity adenylate kinase/ATPase</fullName>
        <shortName evidence="24">AK/ATPase</shortName>
    </alternativeName>
</protein>
<dbReference type="FunFam" id="1.20.142.10:FF:000002">
    <property type="entry name" value="Poly [ADP-ribose] polymerase"/>
    <property type="match status" value="1"/>
</dbReference>
<dbReference type="SUPFAM" id="SSF57716">
    <property type="entry name" value="Glucocorticoid receptor-like (DNA-binding domain)"/>
    <property type="match status" value="2"/>
</dbReference>
<evidence type="ECO:0000256" key="3">
    <source>
        <dbReference type="ARBA" id="ARBA00000582"/>
    </source>
</evidence>
<dbReference type="EMBL" id="PQIB02000011">
    <property type="protein sequence ID" value="RLM85847.1"/>
    <property type="molecule type" value="Genomic_DNA"/>
</dbReference>
<dbReference type="STRING" id="4540.A0A3L6QPS1"/>
<dbReference type="GO" id="GO:0003950">
    <property type="term" value="F:NAD+ poly-ADP-ribosyltransferase activity"/>
    <property type="evidence" value="ECO:0007669"/>
    <property type="project" value="UniProtKB-UniRule"/>
</dbReference>
<dbReference type="InterPro" id="IPR001510">
    <property type="entry name" value="Znf_PARP"/>
</dbReference>
<dbReference type="InterPro" id="IPR020618">
    <property type="entry name" value="Adenyl_kinase_AK6"/>
</dbReference>
<keyword evidence="16" id="KW-0862">Zinc</keyword>
<feature type="compositionally biased region" description="Polar residues" evidence="26">
    <location>
        <begin position="391"/>
        <end position="400"/>
    </location>
</feature>
<evidence type="ECO:0000256" key="7">
    <source>
        <dbReference type="ARBA" id="ARBA00022676"/>
    </source>
</evidence>
<dbReference type="HAMAP" id="MF_00039">
    <property type="entry name" value="Adenylate_kinase_AK6"/>
    <property type="match status" value="1"/>
</dbReference>
<dbReference type="CDD" id="cd01437">
    <property type="entry name" value="parp_like"/>
    <property type="match status" value="1"/>
</dbReference>
<evidence type="ECO:0000256" key="24">
    <source>
        <dbReference type="HAMAP-Rule" id="MF_03173"/>
    </source>
</evidence>
<comment type="catalytic activity">
    <reaction evidence="2">
        <text>L-glutamyl-[protein] + NAD(+) = 5-O-(ADP-D-ribosyl)-L-glutamyl-[protein] + nicotinamide</text>
        <dbReference type="Rhea" id="RHEA:58224"/>
        <dbReference type="Rhea" id="RHEA-COMP:10208"/>
        <dbReference type="Rhea" id="RHEA-COMP:15089"/>
        <dbReference type="ChEBI" id="CHEBI:17154"/>
        <dbReference type="ChEBI" id="CHEBI:29973"/>
        <dbReference type="ChEBI" id="CHEBI:57540"/>
        <dbReference type="ChEBI" id="CHEBI:142540"/>
    </reaction>
</comment>
<feature type="domain" description="PARP-type" evidence="27">
    <location>
        <begin position="283"/>
        <end position="355"/>
    </location>
</feature>
<keyword evidence="20 24" id="KW-0539">Nucleus</keyword>
<dbReference type="Gene3D" id="3.40.50.300">
    <property type="entry name" value="P-loop containing nucleotide triphosphate hydrolases"/>
    <property type="match status" value="1"/>
</dbReference>
<sequence>MAAANGGASRRSRPNMLVTGTPGTGKTTTCSLLSEAAGLRHVNIGDLVREKSLHDGWDDDLECNVINEDLVCDELEDMMEEGGILVDYHGCDFFPERWFDLVVVLQTDNSILHDRLTSRGYMGSKLSNNIECEIFQVLLEEARESYKEDIVMPLRSDNVEDISRNEGAEGGGEQERRGGMAAPPKAWKAEYAKSGRASCKSCRSPIAKDQLRLGKMVQATQFDGVMPMWNHAKCIFSKKNQIKSVDDVEGIDALRWDDQETIRNYVGSASAATSSTAAVPDKCTIDVAPSARTSCRRCSEKITKGSVRVSAKLEGQASKGIPWYHVNCFFEVSPSATVEKFSGWDTLSDEDKRTVLDLVKKDVGHNESTKGSKRKKGESDMQSCKALKLDGSTSEGTVQNKGKLVDPRDSNASSADMQQKLKEQSDTLWKLKDELKKHVSTAELRDMLEANEQDTSGPERHLLDRCADGMLFGALGPCPVCSNGLDYYNGQYQCSGNVSEWSKCTYSTTEPVRIKKKWQIPDGTDNDYLMKWFKSQKVKKPERVLPPMSPEKSGSKATQGTRLLSPEGLDKLRFSIVGQSKEAVDESIQKLKHAGANFHARVAKDIDCLISCGELDNENAEVRKARRLKIPIVREEYIGECIRKNRKLPVDLYKVENTLESSKGGTVTVKVKGRSAVHESSGLQDTAHILEDGKSIYNTTLNMSDLARAFALFYVGLEHECYYILQIIEEDNGSECYVFRKWGRVGNEQIGSQKLEEMSKVDAIQEFKRLFLEKTGNPWEAWERKTNFQKQPGKFYPLDIDYGVKQAPKRKDTSEMKSSLAPQLLQLMKMLFNVETYRAAMMEFEINMSEMPLGKLSKENIQKGFEALTEIQNLLKNTADQALAVRESLIVAASNRFFTLIPSIHPHIIRDEDELMIKAKMLEALQDIEIASKLVGFDSDSDESLDDKYMKLRCNITPLPHDSEDYKLVERYLLNTHAPTHKDWSLELEEVFSLDRDGELNKYSRYKNNLHNKMLLWHGSRLTNFVGILSQGLRIAPPEAPVTGYMFGKGLYFADLVSKSAQYCYVDRDNPVGLMLLSEVALGDMYELKKAMSMDKPPRGKHSTKGLGKTVPLESEFVNWRDDVVVPCGKPVPSSVRSSELLYNEYIVYNTSQVKMQFLLKVRFHHKR</sequence>
<dbReference type="InterPro" id="IPR036930">
    <property type="entry name" value="WGR_dom_sf"/>
</dbReference>
<dbReference type="PROSITE" id="PS50064">
    <property type="entry name" value="ZF_PARP_2"/>
    <property type="match status" value="2"/>
</dbReference>
<dbReference type="SMART" id="SM00292">
    <property type="entry name" value="BRCT"/>
    <property type="match status" value="1"/>
</dbReference>
<comment type="catalytic activity">
    <reaction evidence="24">
        <text>ATP + H2O = ADP + phosphate + H(+)</text>
        <dbReference type="Rhea" id="RHEA:13065"/>
        <dbReference type="ChEBI" id="CHEBI:15377"/>
        <dbReference type="ChEBI" id="CHEBI:15378"/>
        <dbReference type="ChEBI" id="CHEBI:30616"/>
        <dbReference type="ChEBI" id="CHEBI:43474"/>
        <dbReference type="ChEBI" id="CHEBI:456216"/>
    </reaction>
</comment>
<feature type="binding site" evidence="24">
    <location>
        <position position="23"/>
    </location>
    <ligand>
        <name>ATP</name>
        <dbReference type="ChEBI" id="CHEBI:30616"/>
    </ligand>
</feature>
<dbReference type="InterPro" id="IPR036420">
    <property type="entry name" value="BRCT_dom_sf"/>
</dbReference>
<dbReference type="FunFam" id="3.40.50.10190:FF:000051">
    <property type="entry name" value="Poly [ADP-ribose] polymerase"/>
    <property type="match status" value="1"/>
</dbReference>
<dbReference type="InterPro" id="IPR036957">
    <property type="entry name" value="Znf_PARP_sf"/>
</dbReference>
<dbReference type="OrthoDB" id="2017365at2759"/>
<evidence type="ECO:0000256" key="8">
    <source>
        <dbReference type="ARBA" id="ARBA00022679"/>
    </source>
</evidence>